<evidence type="ECO:0000256" key="3">
    <source>
        <dbReference type="ARBA" id="ARBA00022679"/>
    </source>
</evidence>
<feature type="chain" id="PRO_5002766876" evidence="5">
    <location>
        <begin position="29"/>
        <end position="383"/>
    </location>
</feature>
<accession>B1KN43</accession>
<protein>
    <submittedName>
        <fullName evidence="7">Aminotransferase class I and II</fullName>
    </submittedName>
</protein>
<evidence type="ECO:0000259" key="6">
    <source>
        <dbReference type="Pfam" id="PF00155"/>
    </source>
</evidence>
<evidence type="ECO:0000313" key="7">
    <source>
        <dbReference type="EMBL" id="ACA89000.1"/>
    </source>
</evidence>
<dbReference type="HOGENOM" id="CLU_017584_3_3_6"/>
<dbReference type="Gene3D" id="3.90.1150.10">
    <property type="entry name" value="Aspartate Aminotransferase, domain 1"/>
    <property type="match status" value="1"/>
</dbReference>
<dbReference type="InterPro" id="IPR015422">
    <property type="entry name" value="PyrdxlP-dep_Trfase_small"/>
</dbReference>
<organism evidence="7 8">
    <name type="scientific">Shewanella woodyi (strain ATCC 51908 / MS32)</name>
    <dbReference type="NCBI Taxonomy" id="392500"/>
    <lineage>
        <taxon>Bacteria</taxon>
        <taxon>Pseudomonadati</taxon>
        <taxon>Pseudomonadota</taxon>
        <taxon>Gammaproteobacteria</taxon>
        <taxon>Alteromonadales</taxon>
        <taxon>Shewanellaceae</taxon>
        <taxon>Shewanella</taxon>
    </lineage>
</organism>
<dbReference type="STRING" id="392500.Swoo_4751"/>
<keyword evidence="4" id="KW-0663">Pyridoxal phosphate</keyword>
<evidence type="ECO:0000256" key="1">
    <source>
        <dbReference type="ARBA" id="ARBA00007970"/>
    </source>
</evidence>
<dbReference type="Gene3D" id="3.40.640.10">
    <property type="entry name" value="Type I PLP-dependent aspartate aminotransferase-like (Major domain)"/>
    <property type="match status" value="1"/>
</dbReference>
<dbReference type="Proteomes" id="UP000002168">
    <property type="component" value="Chromosome"/>
</dbReference>
<sequence length="383" mass="42021" precursor="true">MQMNRRKFLCGSLGASLLTLGCSSSNTATELLSSSSTNSNGIAEDQPIPLNFNENPLGIAPRAQQAINKALPQVWRYPDKARSDLMAGLSQSLSLSNSHLIYGNGSSEVLKMALDALAQTNCQLVMPDPSYGVIIDYAQARGIPVVKVKLDSQWQTDLAEVQAKVEAHKGPSIVYLCNPNNPTGVLLPQSPLNQWLDKASSQLSFIIDEAYVEYVNQPEFVSAVARIQQGQSNIVVCRTFSKIYALAGLRVGYGIAHPTLINAMQAQASIDNANLLGCVAATASLISPEWLELSLKSNHQAKELVYQQLERLGLDYLPSETNFIFHKVTGDSQQYMERMEQAGILVGRPFNHGEGWNRLSIGTPAQMQYFCKTLAKFRQQGWI</sequence>
<dbReference type="AlphaFoldDB" id="B1KN43"/>
<dbReference type="GO" id="GO:0030170">
    <property type="term" value="F:pyridoxal phosphate binding"/>
    <property type="evidence" value="ECO:0007669"/>
    <property type="project" value="InterPro"/>
</dbReference>
<keyword evidence="8" id="KW-1185">Reference proteome</keyword>
<name>B1KN43_SHEWM</name>
<dbReference type="InterPro" id="IPR004839">
    <property type="entry name" value="Aminotransferase_I/II_large"/>
</dbReference>
<proteinExistence type="inferred from homology"/>
<feature type="domain" description="Aminotransferase class I/classII large" evidence="6">
    <location>
        <begin position="48"/>
        <end position="374"/>
    </location>
</feature>
<dbReference type="KEGG" id="swd:Swoo_4751"/>
<gene>
    <name evidence="7" type="ordered locus">Swoo_4751</name>
</gene>
<dbReference type="InterPro" id="IPR050106">
    <property type="entry name" value="HistidinolP_aminotransfase"/>
</dbReference>
<comment type="similarity">
    <text evidence="1">Belongs to the class-II pyridoxal-phosphate-dependent aminotransferase family. Histidinol-phosphate aminotransferase subfamily.</text>
</comment>
<keyword evidence="2 7" id="KW-0032">Aminotransferase</keyword>
<dbReference type="Pfam" id="PF00155">
    <property type="entry name" value="Aminotran_1_2"/>
    <property type="match status" value="1"/>
</dbReference>
<dbReference type="PROSITE" id="PS51257">
    <property type="entry name" value="PROKAR_LIPOPROTEIN"/>
    <property type="match status" value="1"/>
</dbReference>
<evidence type="ECO:0000313" key="8">
    <source>
        <dbReference type="Proteomes" id="UP000002168"/>
    </source>
</evidence>
<dbReference type="InterPro" id="IPR015421">
    <property type="entry name" value="PyrdxlP-dep_Trfase_major"/>
</dbReference>
<evidence type="ECO:0000256" key="4">
    <source>
        <dbReference type="ARBA" id="ARBA00022898"/>
    </source>
</evidence>
<feature type="signal peptide" evidence="5">
    <location>
        <begin position="1"/>
        <end position="28"/>
    </location>
</feature>
<dbReference type="InterPro" id="IPR015424">
    <property type="entry name" value="PyrdxlP-dep_Trfase"/>
</dbReference>
<dbReference type="SUPFAM" id="SSF53383">
    <property type="entry name" value="PLP-dependent transferases"/>
    <property type="match status" value="1"/>
</dbReference>
<dbReference type="eggNOG" id="COG0079">
    <property type="taxonomic scope" value="Bacteria"/>
</dbReference>
<dbReference type="PANTHER" id="PTHR43643:SF3">
    <property type="entry name" value="HISTIDINOL-PHOSPHATE AMINOTRANSFERASE"/>
    <property type="match status" value="1"/>
</dbReference>
<dbReference type="GO" id="GO:0008483">
    <property type="term" value="F:transaminase activity"/>
    <property type="evidence" value="ECO:0007669"/>
    <property type="project" value="UniProtKB-KW"/>
</dbReference>
<dbReference type="CDD" id="cd00609">
    <property type="entry name" value="AAT_like"/>
    <property type="match status" value="1"/>
</dbReference>
<evidence type="ECO:0000256" key="2">
    <source>
        <dbReference type="ARBA" id="ARBA00022576"/>
    </source>
</evidence>
<dbReference type="EMBL" id="CP000961">
    <property type="protein sequence ID" value="ACA89000.1"/>
    <property type="molecule type" value="Genomic_DNA"/>
</dbReference>
<dbReference type="PANTHER" id="PTHR43643">
    <property type="entry name" value="HISTIDINOL-PHOSPHATE AMINOTRANSFERASE 2"/>
    <property type="match status" value="1"/>
</dbReference>
<reference evidence="7 8" key="1">
    <citation type="submission" date="2008-02" db="EMBL/GenBank/DDBJ databases">
        <title>Complete sequence of Shewanella woodyi ATCC 51908.</title>
        <authorList>
            <consortium name="US DOE Joint Genome Institute"/>
            <person name="Copeland A."/>
            <person name="Lucas S."/>
            <person name="Lapidus A."/>
            <person name="Glavina del Rio T."/>
            <person name="Dalin E."/>
            <person name="Tice H."/>
            <person name="Bruce D."/>
            <person name="Goodwin L."/>
            <person name="Pitluck S."/>
            <person name="Sims D."/>
            <person name="Brettin T."/>
            <person name="Detter J.C."/>
            <person name="Han C."/>
            <person name="Kuske C.R."/>
            <person name="Schmutz J."/>
            <person name="Larimer F."/>
            <person name="Land M."/>
            <person name="Hauser L."/>
            <person name="Kyrpides N."/>
            <person name="Lykidis A."/>
            <person name="Zhao J.-S."/>
            <person name="Richardson P."/>
        </authorList>
    </citation>
    <scope>NUCLEOTIDE SEQUENCE [LARGE SCALE GENOMIC DNA]</scope>
    <source>
        <strain evidence="8">ATCC 51908 / MS32</strain>
    </source>
</reference>
<keyword evidence="5" id="KW-0732">Signal</keyword>
<evidence type="ECO:0000256" key="5">
    <source>
        <dbReference type="SAM" id="SignalP"/>
    </source>
</evidence>
<keyword evidence="3 7" id="KW-0808">Transferase</keyword>